<keyword evidence="3" id="KW-1185">Reference proteome</keyword>
<reference evidence="2 3" key="1">
    <citation type="submission" date="2020-05" db="EMBL/GenBank/DDBJ databases">
        <title>Identification and distribution of gene clusters putatively required for synthesis of sphingolipid metabolism inhibitors in phylogenetically diverse species of the filamentous fungus Fusarium.</title>
        <authorList>
            <person name="Kim H.-S."/>
            <person name="Busman M."/>
            <person name="Brown D.W."/>
            <person name="Divon H."/>
            <person name="Uhlig S."/>
            <person name="Proctor R.H."/>
        </authorList>
    </citation>
    <scope>NUCLEOTIDE SEQUENCE [LARGE SCALE GENOMIC DNA]</scope>
    <source>
        <strain evidence="2 3">NRRL 66235</strain>
    </source>
</reference>
<sequence>MATYTAQSAYEQPIGAVDAELVSSPPAPWATYEDLPETPRATFTDQVPYLQSPVPAYMELRASPPTPKAPNTEELASPQPTDSTCIGVMQSTAIAMTFQGLEALCMLQLYMIIHSTASTRQPNIGLNRRMSSSSTESSSPVPNETGITTHGIAEANGSHVKRNNMQTISQKRKFQTRLSNKDYSPSKRTKKNKPKTSRASFQLMALYLKDADSPPAQAKEWKYEWNSKFEAWVSDGAPEGFQLMSGGELYMHSDNLRFQVRPNAGWLPVYMTRDGIEFRGSDSLEPDWLFTIADDIMQLMLIENISGEGTVVI</sequence>
<accession>A0A8H5Z3H3</accession>
<feature type="region of interest" description="Disordered" evidence="1">
    <location>
        <begin position="123"/>
        <end position="197"/>
    </location>
</feature>
<evidence type="ECO:0000313" key="2">
    <source>
        <dbReference type="EMBL" id="KAF5722155.1"/>
    </source>
</evidence>
<organism evidence="2 3">
    <name type="scientific">Fusarium mundagurra</name>
    <dbReference type="NCBI Taxonomy" id="1567541"/>
    <lineage>
        <taxon>Eukaryota</taxon>
        <taxon>Fungi</taxon>
        <taxon>Dikarya</taxon>
        <taxon>Ascomycota</taxon>
        <taxon>Pezizomycotina</taxon>
        <taxon>Sordariomycetes</taxon>
        <taxon>Hypocreomycetidae</taxon>
        <taxon>Hypocreales</taxon>
        <taxon>Nectriaceae</taxon>
        <taxon>Fusarium</taxon>
        <taxon>Fusarium fujikuroi species complex</taxon>
    </lineage>
</organism>
<protein>
    <submittedName>
        <fullName evidence="2">Uncharacterized protein</fullName>
    </submittedName>
</protein>
<dbReference type="OrthoDB" id="5085789at2759"/>
<gene>
    <name evidence="2" type="ORF">FMUND_3129</name>
</gene>
<comment type="caution">
    <text evidence="2">The sequence shown here is derived from an EMBL/GenBank/DDBJ whole genome shotgun (WGS) entry which is preliminary data.</text>
</comment>
<evidence type="ECO:0000256" key="1">
    <source>
        <dbReference type="SAM" id="MobiDB-lite"/>
    </source>
</evidence>
<dbReference type="EMBL" id="JAAOAN010000094">
    <property type="protein sequence ID" value="KAF5722155.1"/>
    <property type="molecule type" value="Genomic_DNA"/>
</dbReference>
<dbReference type="Proteomes" id="UP000544331">
    <property type="component" value="Unassembled WGS sequence"/>
</dbReference>
<evidence type="ECO:0000313" key="3">
    <source>
        <dbReference type="Proteomes" id="UP000544331"/>
    </source>
</evidence>
<proteinExistence type="predicted"/>
<dbReference type="AlphaFoldDB" id="A0A8H5Z3H3"/>
<feature type="compositionally biased region" description="Basic residues" evidence="1">
    <location>
        <begin position="187"/>
        <end position="196"/>
    </location>
</feature>
<name>A0A8H5Z3H3_9HYPO</name>